<reference evidence="12 13" key="1">
    <citation type="submission" date="2022-08" db="EMBL/GenBank/DDBJ databases">
        <title>Polyphasic taxonomy analysis of Qipengyuania sp.RS5-5.</title>
        <authorList>
            <person name="Xamxidin M."/>
            <person name="Wu M."/>
        </authorList>
    </citation>
    <scope>NUCLEOTIDE SEQUENCE [LARGE SCALE GENOMIC DNA]</scope>
    <source>
        <strain evidence="12 13">RS5-5</strain>
    </source>
</reference>
<keyword evidence="3" id="KW-0813">Transport</keyword>
<dbReference type="RefSeq" id="WP_257595831.1">
    <property type="nucleotide sequence ID" value="NZ_JANKHH010000004.1"/>
</dbReference>
<gene>
    <name evidence="12" type="ORF">NSO95_08845</name>
</gene>
<comment type="subcellular location">
    <subcellularLocation>
        <location evidence="1">Cell inner membrane</location>
        <topology evidence="1">Single-pass membrane protein</topology>
        <orientation evidence="1">Periplasmic side</orientation>
    </subcellularLocation>
</comment>
<name>A0ABT1XQW2_9SPHN</name>
<dbReference type="InterPro" id="IPR051045">
    <property type="entry name" value="TonB-dependent_transducer"/>
</dbReference>
<keyword evidence="9" id="KW-0472">Membrane</keyword>
<evidence type="ECO:0000256" key="2">
    <source>
        <dbReference type="ARBA" id="ARBA00006555"/>
    </source>
</evidence>
<sequence length="237" mass="25861">MIVSVLALTMILVDPPEAPESQPAPPDAPSIRVAPVPAPPRPIAYDPPPPSVPDSRMAMPRNNPGGWIISADYPKIAMLLDEEGNTDFRLTISKEGRVSGCRITRSSGFSRLDELTCRWITRRARFDPAQRRGEPVEGSYSGRVRWLVDSGGMLRASQFGWKRSKAAVEEKARGVVKFEITVEPYGKVSSCKILRSSGFASLDKETCAQLRKLGDQGTGGGSAVSLRPRTVVNEIAW</sequence>
<keyword evidence="7" id="KW-0653">Protein transport</keyword>
<evidence type="ECO:0000256" key="6">
    <source>
        <dbReference type="ARBA" id="ARBA00022692"/>
    </source>
</evidence>
<organism evidence="12 13">
    <name type="scientific">Parerythrobacter lacustris</name>
    <dbReference type="NCBI Taxonomy" id="2969984"/>
    <lineage>
        <taxon>Bacteria</taxon>
        <taxon>Pseudomonadati</taxon>
        <taxon>Pseudomonadota</taxon>
        <taxon>Alphaproteobacteria</taxon>
        <taxon>Sphingomonadales</taxon>
        <taxon>Erythrobacteraceae</taxon>
        <taxon>Parerythrobacter</taxon>
    </lineage>
</organism>
<comment type="similarity">
    <text evidence="2">Belongs to the TonB family.</text>
</comment>
<feature type="region of interest" description="Disordered" evidence="10">
    <location>
        <begin position="15"/>
        <end position="53"/>
    </location>
</feature>
<evidence type="ECO:0000256" key="3">
    <source>
        <dbReference type="ARBA" id="ARBA00022448"/>
    </source>
</evidence>
<dbReference type="InterPro" id="IPR037682">
    <property type="entry name" value="TonB_C"/>
</dbReference>
<keyword evidence="13" id="KW-1185">Reference proteome</keyword>
<feature type="compositionally biased region" description="Pro residues" evidence="10">
    <location>
        <begin position="36"/>
        <end position="52"/>
    </location>
</feature>
<accession>A0ABT1XQW2</accession>
<evidence type="ECO:0000256" key="10">
    <source>
        <dbReference type="SAM" id="MobiDB-lite"/>
    </source>
</evidence>
<dbReference type="PANTHER" id="PTHR33446:SF2">
    <property type="entry name" value="PROTEIN TONB"/>
    <property type="match status" value="1"/>
</dbReference>
<comment type="caution">
    <text evidence="12">The sequence shown here is derived from an EMBL/GenBank/DDBJ whole genome shotgun (WGS) entry which is preliminary data.</text>
</comment>
<evidence type="ECO:0000256" key="1">
    <source>
        <dbReference type="ARBA" id="ARBA00004383"/>
    </source>
</evidence>
<dbReference type="EMBL" id="JANKHH010000004">
    <property type="protein sequence ID" value="MCR2834048.1"/>
    <property type="molecule type" value="Genomic_DNA"/>
</dbReference>
<keyword evidence="6" id="KW-0812">Transmembrane</keyword>
<keyword evidence="5" id="KW-0997">Cell inner membrane</keyword>
<keyword evidence="4" id="KW-1003">Cell membrane</keyword>
<evidence type="ECO:0000259" key="11">
    <source>
        <dbReference type="PROSITE" id="PS52015"/>
    </source>
</evidence>
<evidence type="ECO:0000256" key="7">
    <source>
        <dbReference type="ARBA" id="ARBA00022927"/>
    </source>
</evidence>
<dbReference type="NCBIfam" id="TIGR01352">
    <property type="entry name" value="tonB_Cterm"/>
    <property type="match status" value="2"/>
</dbReference>
<evidence type="ECO:0000256" key="5">
    <source>
        <dbReference type="ARBA" id="ARBA00022519"/>
    </source>
</evidence>
<evidence type="ECO:0000313" key="12">
    <source>
        <dbReference type="EMBL" id="MCR2834048.1"/>
    </source>
</evidence>
<evidence type="ECO:0000313" key="13">
    <source>
        <dbReference type="Proteomes" id="UP001206067"/>
    </source>
</evidence>
<dbReference type="InterPro" id="IPR006260">
    <property type="entry name" value="TonB/TolA_C"/>
</dbReference>
<evidence type="ECO:0000256" key="4">
    <source>
        <dbReference type="ARBA" id="ARBA00022475"/>
    </source>
</evidence>
<dbReference type="Pfam" id="PF03544">
    <property type="entry name" value="TonB_C"/>
    <property type="match status" value="2"/>
</dbReference>
<dbReference type="PANTHER" id="PTHR33446">
    <property type="entry name" value="PROTEIN TONB-RELATED"/>
    <property type="match status" value="1"/>
</dbReference>
<evidence type="ECO:0000256" key="8">
    <source>
        <dbReference type="ARBA" id="ARBA00022989"/>
    </source>
</evidence>
<feature type="compositionally biased region" description="Pro residues" evidence="10">
    <location>
        <begin position="16"/>
        <end position="28"/>
    </location>
</feature>
<proteinExistence type="inferred from homology"/>
<protein>
    <submittedName>
        <fullName evidence="12">Energy transducer TonB</fullName>
    </submittedName>
</protein>
<dbReference type="Proteomes" id="UP001206067">
    <property type="component" value="Unassembled WGS sequence"/>
</dbReference>
<dbReference type="Gene3D" id="3.30.1150.10">
    <property type="match status" value="2"/>
</dbReference>
<evidence type="ECO:0000256" key="9">
    <source>
        <dbReference type="ARBA" id="ARBA00023136"/>
    </source>
</evidence>
<feature type="domain" description="TonB C-terminal" evidence="11">
    <location>
        <begin position="148"/>
        <end position="237"/>
    </location>
</feature>
<dbReference type="PROSITE" id="PS52015">
    <property type="entry name" value="TONB_CTD"/>
    <property type="match status" value="2"/>
</dbReference>
<feature type="domain" description="TonB C-terminal" evidence="11">
    <location>
        <begin position="58"/>
        <end position="149"/>
    </location>
</feature>
<keyword evidence="8" id="KW-1133">Transmembrane helix</keyword>
<dbReference type="SUPFAM" id="SSF74653">
    <property type="entry name" value="TolA/TonB C-terminal domain"/>
    <property type="match status" value="2"/>
</dbReference>